<dbReference type="InterPro" id="IPR027417">
    <property type="entry name" value="P-loop_NTPase"/>
</dbReference>
<dbReference type="EMBL" id="JABBVZ010000077">
    <property type="protein sequence ID" value="NMP23995.1"/>
    <property type="molecule type" value="Genomic_DNA"/>
</dbReference>
<dbReference type="Proteomes" id="UP000533476">
    <property type="component" value="Unassembled WGS sequence"/>
</dbReference>
<protein>
    <recommendedName>
        <fullName evidence="4">CobQ/CobB/MinD/ParA nucleotide binding domain-containing protein</fullName>
    </recommendedName>
</protein>
<keyword evidence="1" id="KW-0472">Membrane</keyword>
<dbReference type="Gene3D" id="3.40.50.300">
    <property type="entry name" value="P-loop containing nucleotide triphosphate hydrolases"/>
    <property type="match status" value="1"/>
</dbReference>
<keyword evidence="3" id="KW-1185">Reference proteome</keyword>
<reference evidence="2 3" key="1">
    <citation type="submission" date="2020-04" db="EMBL/GenBank/DDBJ databases">
        <authorList>
            <person name="Zhang R."/>
            <person name="Schippers A."/>
        </authorList>
    </citation>
    <scope>NUCLEOTIDE SEQUENCE [LARGE SCALE GENOMIC DNA]</scope>
    <source>
        <strain evidence="2 3">DSM 109850</strain>
    </source>
</reference>
<keyword evidence="1" id="KW-0812">Transmembrane</keyword>
<evidence type="ECO:0008006" key="4">
    <source>
        <dbReference type="Google" id="ProtNLM"/>
    </source>
</evidence>
<comment type="caution">
    <text evidence="2">The sequence shown here is derived from an EMBL/GenBank/DDBJ whole genome shotgun (WGS) entry which is preliminary data.</text>
</comment>
<dbReference type="RefSeq" id="WP_169101723.1">
    <property type="nucleotide sequence ID" value="NZ_JABBVZ010000077.1"/>
</dbReference>
<organism evidence="2 3">
    <name type="scientific">Sulfobacillus harzensis</name>
    <dbReference type="NCBI Taxonomy" id="2729629"/>
    <lineage>
        <taxon>Bacteria</taxon>
        <taxon>Bacillati</taxon>
        <taxon>Bacillota</taxon>
        <taxon>Clostridia</taxon>
        <taxon>Eubacteriales</taxon>
        <taxon>Clostridiales Family XVII. Incertae Sedis</taxon>
        <taxon>Sulfobacillus</taxon>
    </lineage>
</organism>
<dbReference type="AlphaFoldDB" id="A0A7Y0L692"/>
<evidence type="ECO:0000256" key="1">
    <source>
        <dbReference type="SAM" id="Phobius"/>
    </source>
</evidence>
<gene>
    <name evidence="2" type="ORF">HIJ39_16810</name>
</gene>
<name>A0A7Y0L692_9FIRM</name>
<evidence type="ECO:0000313" key="2">
    <source>
        <dbReference type="EMBL" id="NMP23995.1"/>
    </source>
</evidence>
<accession>A0A7Y0L692</accession>
<proteinExistence type="predicted"/>
<feature type="transmembrane region" description="Helical" evidence="1">
    <location>
        <begin position="373"/>
        <end position="394"/>
    </location>
</feature>
<evidence type="ECO:0000313" key="3">
    <source>
        <dbReference type="Proteomes" id="UP000533476"/>
    </source>
</evidence>
<keyword evidence="1" id="KW-1133">Transmembrane helix</keyword>
<sequence length="415" mass="44660">MRWLMMGYQPEDERPQALEQAGHTVDTVPDADAEGWQTAARTAYDGIWMRWADADHSVRPLVQYRAQRPTTRIVVEISGELAPPNPELASWVQLGVYDVVGPGTEVESVIRHPATIADALRWTGLQGAPLDEEEPARGRPTTTVVEVERRVPLTNRPVLVVVVGTVPGAGTTTLAVGAARYLSQWGATALVEAAPLPEPLYGPTPLQTLIGVAPEEDAASEWQGITVFPERRNHAVDIAGVVWSRRFAYVVVDAGVPVIPLKEVREAWQAADRLIAVLPPVRTRLAGAWPWSALTASPETPPHERPGPDAFAIVGGDPGIAHAAPWPATVVVLPADLTAEAAAGPLAELLETVLPDTPPPLRRRRIVQRAKQALKPTALAVGLFLVGVLAWHWLGALLLSGPIHRLVQHVMTKGG</sequence>